<dbReference type="InterPro" id="IPR000834">
    <property type="entry name" value="Peptidase_M14"/>
</dbReference>
<evidence type="ECO:0000259" key="9">
    <source>
        <dbReference type="PROSITE" id="PS51782"/>
    </source>
</evidence>
<dbReference type="RefSeq" id="WP_239674407.1">
    <property type="nucleotide sequence ID" value="NZ_CP049742.1"/>
</dbReference>
<feature type="active site" description="Proton donor/acceptor" evidence="7">
    <location>
        <position position="365"/>
    </location>
</feature>
<keyword evidence="4" id="KW-0378">Hydrolase</keyword>
<dbReference type="Pfam" id="PF01476">
    <property type="entry name" value="LysM"/>
    <property type="match status" value="2"/>
</dbReference>
<dbReference type="Gene3D" id="3.40.630.10">
    <property type="entry name" value="Zn peptidases"/>
    <property type="match status" value="1"/>
</dbReference>
<dbReference type="SUPFAM" id="SSF54106">
    <property type="entry name" value="LysM domain"/>
    <property type="match status" value="2"/>
</dbReference>
<dbReference type="Gene3D" id="3.10.350.10">
    <property type="entry name" value="LysM domain"/>
    <property type="match status" value="2"/>
</dbReference>
<feature type="domain" description="Peptidase M14" evidence="10">
    <location>
        <begin position="106"/>
        <end position="393"/>
    </location>
</feature>
<dbReference type="KEGG" id="mcui:G8O30_07795"/>
<feature type="compositionally biased region" description="Basic and acidic residues" evidence="8">
    <location>
        <begin position="264"/>
        <end position="273"/>
    </location>
</feature>
<feature type="domain" description="LysM" evidence="9">
    <location>
        <begin position="1"/>
        <end position="45"/>
    </location>
</feature>
<dbReference type="PANTHER" id="PTHR11705:SF143">
    <property type="entry name" value="SLL0236 PROTEIN"/>
    <property type="match status" value="1"/>
</dbReference>
<organism evidence="11 12">
    <name type="scientific">Mangrovibacillus cuniculi</name>
    <dbReference type="NCBI Taxonomy" id="2593652"/>
    <lineage>
        <taxon>Bacteria</taxon>
        <taxon>Bacillati</taxon>
        <taxon>Bacillota</taxon>
        <taxon>Bacilli</taxon>
        <taxon>Bacillales</taxon>
        <taxon>Bacillaceae</taxon>
        <taxon>Mangrovibacillus</taxon>
    </lineage>
</organism>
<evidence type="ECO:0000256" key="5">
    <source>
        <dbReference type="ARBA" id="ARBA00022833"/>
    </source>
</evidence>
<keyword evidence="3" id="KW-0645">Protease</keyword>
<dbReference type="SMART" id="SM00257">
    <property type="entry name" value="LysM"/>
    <property type="match status" value="2"/>
</dbReference>
<dbReference type="CDD" id="cd00118">
    <property type="entry name" value="LysM"/>
    <property type="match status" value="2"/>
</dbReference>
<dbReference type="Proteomes" id="UP000593626">
    <property type="component" value="Chromosome"/>
</dbReference>
<keyword evidence="5" id="KW-0862">Zinc</keyword>
<reference evidence="11 12" key="1">
    <citation type="submission" date="2019-07" db="EMBL/GenBank/DDBJ databases">
        <title>Genome sequence of 2 isolates from Red Sea Mangroves.</title>
        <authorList>
            <person name="Sefrji F."/>
            <person name="Michoud G."/>
            <person name="Merlino G."/>
            <person name="Daffonchio D."/>
        </authorList>
    </citation>
    <scope>NUCLEOTIDE SEQUENCE [LARGE SCALE GENOMIC DNA]</scope>
    <source>
        <strain evidence="11 12">R1DC41</strain>
    </source>
</reference>
<proteinExistence type="inferred from homology"/>
<sequence>MEVKVRKGDSLWYYSQLFAIPINILLEANRDVNPTALQIGQRIKIPGYVSENYVVRAGDTFYSIANRRNVPLDGILILNQDVSPNMLQIGQRIIVPIKVISRVVTSDRAYDSAILDRDLDRLETIYPFIDRKVIGRSVEGKPIEEIIVGTGERLIQINASFHANEWITTPVLMRFLNDYLLALTNQSAIRGIDVKPLFTKNKVSFIPMVNPDGVDLVIKGPPQNKKEEILAINNGSNDFTGWKANIRGVDLNNQYPAKWEIERDRKPFKEPAPRDYPGPSPLSEPEAKVMADLANEKPFQRMLALHTQGKEFYWGYEGLEPEESQELAKDFERVSGYRSVQYVDSYAGYKDWFIQEFQQAGFTMELGRGINPLPLSQFEQIYEEMLGVFLVTLYK</sequence>
<evidence type="ECO:0000256" key="4">
    <source>
        <dbReference type="ARBA" id="ARBA00022801"/>
    </source>
</evidence>
<evidence type="ECO:0000256" key="6">
    <source>
        <dbReference type="ARBA" id="ARBA00023049"/>
    </source>
</evidence>
<gene>
    <name evidence="11" type="ORF">G8O30_07795</name>
</gene>
<name>A0A7S8CBD2_9BACI</name>
<dbReference type="SUPFAM" id="SSF53187">
    <property type="entry name" value="Zn-dependent exopeptidases"/>
    <property type="match status" value="1"/>
</dbReference>
<evidence type="ECO:0000259" key="10">
    <source>
        <dbReference type="PROSITE" id="PS52035"/>
    </source>
</evidence>
<dbReference type="GO" id="GO:0004181">
    <property type="term" value="F:metallocarboxypeptidase activity"/>
    <property type="evidence" value="ECO:0007669"/>
    <property type="project" value="InterPro"/>
</dbReference>
<evidence type="ECO:0000313" key="12">
    <source>
        <dbReference type="Proteomes" id="UP000593626"/>
    </source>
</evidence>
<dbReference type="PROSITE" id="PS51782">
    <property type="entry name" value="LYSM"/>
    <property type="match status" value="2"/>
</dbReference>
<keyword evidence="6" id="KW-0482">Metalloprotease</keyword>
<dbReference type="InterPro" id="IPR034274">
    <property type="entry name" value="ENP1_M14_CPD"/>
</dbReference>
<dbReference type="GO" id="GO:0006508">
    <property type="term" value="P:proteolysis"/>
    <property type="evidence" value="ECO:0007669"/>
    <property type="project" value="UniProtKB-KW"/>
</dbReference>
<dbReference type="CDD" id="cd06229">
    <property type="entry name" value="M14_Endopeptidase_I"/>
    <property type="match status" value="1"/>
</dbReference>
<dbReference type="AlphaFoldDB" id="A0A7S8CBD2"/>
<evidence type="ECO:0000313" key="11">
    <source>
        <dbReference type="EMBL" id="QPC46869.1"/>
    </source>
</evidence>
<protein>
    <submittedName>
        <fullName evidence="11">LysM peptidoglycan-binding domain-containing protein</fullName>
    </submittedName>
</protein>
<evidence type="ECO:0000256" key="7">
    <source>
        <dbReference type="PROSITE-ProRule" id="PRU01379"/>
    </source>
</evidence>
<dbReference type="InterPro" id="IPR036779">
    <property type="entry name" value="LysM_dom_sf"/>
</dbReference>
<keyword evidence="12" id="KW-1185">Reference proteome</keyword>
<evidence type="ECO:0000256" key="2">
    <source>
        <dbReference type="ARBA" id="ARBA00005988"/>
    </source>
</evidence>
<dbReference type="GO" id="GO:0008270">
    <property type="term" value="F:zinc ion binding"/>
    <property type="evidence" value="ECO:0007669"/>
    <property type="project" value="InterPro"/>
</dbReference>
<feature type="region of interest" description="Disordered" evidence="8">
    <location>
        <begin position="264"/>
        <end position="284"/>
    </location>
</feature>
<comment type="cofactor">
    <cofactor evidence="1">
        <name>Zn(2+)</name>
        <dbReference type="ChEBI" id="CHEBI:29105"/>
    </cofactor>
</comment>
<dbReference type="InterPro" id="IPR018392">
    <property type="entry name" value="LysM"/>
</dbReference>
<evidence type="ECO:0000256" key="1">
    <source>
        <dbReference type="ARBA" id="ARBA00001947"/>
    </source>
</evidence>
<dbReference type="PANTHER" id="PTHR11705">
    <property type="entry name" value="PROTEASE FAMILY M14 CARBOXYPEPTIDASE A,B"/>
    <property type="match status" value="1"/>
</dbReference>
<dbReference type="PROSITE" id="PS52035">
    <property type="entry name" value="PEPTIDASE_M14"/>
    <property type="match status" value="1"/>
</dbReference>
<feature type="domain" description="LysM" evidence="9">
    <location>
        <begin position="51"/>
        <end position="95"/>
    </location>
</feature>
<accession>A0A7S8CBD2</accession>
<dbReference type="SMART" id="SM00631">
    <property type="entry name" value="Zn_pept"/>
    <property type="match status" value="1"/>
</dbReference>
<dbReference type="PRINTS" id="PR00765">
    <property type="entry name" value="CRBOXYPTASEA"/>
</dbReference>
<evidence type="ECO:0000256" key="3">
    <source>
        <dbReference type="ARBA" id="ARBA00022670"/>
    </source>
</evidence>
<dbReference type="EMBL" id="CP049742">
    <property type="protein sequence ID" value="QPC46869.1"/>
    <property type="molecule type" value="Genomic_DNA"/>
</dbReference>
<evidence type="ECO:0000256" key="8">
    <source>
        <dbReference type="SAM" id="MobiDB-lite"/>
    </source>
</evidence>
<dbReference type="GO" id="GO:0005615">
    <property type="term" value="C:extracellular space"/>
    <property type="evidence" value="ECO:0007669"/>
    <property type="project" value="TreeGrafter"/>
</dbReference>
<comment type="similarity">
    <text evidence="2 7">Belongs to the peptidase M14 family.</text>
</comment>
<dbReference type="Pfam" id="PF00246">
    <property type="entry name" value="Peptidase_M14"/>
    <property type="match status" value="1"/>
</dbReference>